<evidence type="ECO:0000313" key="1">
    <source>
        <dbReference type="EMBL" id="KAK9824900.1"/>
    </source>
</evidence>
<sequence>MQVISHGSASLLPRLSAGLHREVVCSPTQGVRLQKACLQHRVKQQIRAAASEDVKSPDDSFVLEMIQSMLNDSDLRKQLDQALSPEAKAKLSRLSAADAANKASEQSLNTSAELKEQLRGTGCSNLQELFSLMGFSPAEAADLILSAHEQSGAPK</sequence>
<organism evidence="1 2">
    <name type="scientific">Apatococcus lobatus</name>
    <dbReference type="NCBI Taxonomy" id="904363"/>
    <lineage>
        <taxon>Eukaryota</taxon>
        <taxon>Viridiplantae</taxon>
        <taxon>Chlorophyta</taxon>
        <taxon>core chlorophytes</taxon>
        <taxon>Trebouxiophyceae</taxon>
        <taxon>Chlorellales</taxon>
        <taxon>Chlorellaceae</taxon>
        <taxon>Apatococcus</taxon>
    </lineage>
</organism>
<gene>
    <name evidence="1" type="ORF">WJX74_004491</name>
</gene>
<comment type="caution">
    <text evidence="1">The sequence shown here is derived from an EMBL/GenBank/DDBJ whole genome shotgun (WGS) entry which is preliminary data.</text>
</comment>
<protein>
    <submittedName>
        <fullName evidence="1">Uncharacterized protein</fullName>
    </submittedName>
</protein>
<name>A0AAW1QUE9_9CHLO</name>
<accession>A0AAW1QUE9</accession>
<reference evidence="1 2" key="1">
    <citation type="journal article" date="2024" name="Nat. Commun.">
        <title>Phylogenomics reveals the evolutionary origins of lichenization in chlorophyte algae.</title>
        <authorList>
            <person name="Puginier C."/>
            <person name="Libourel C."/>
            <person name="Otte J."/>
            <person name="Skaloud P."/>
            <person name="Haon M."/>
            <person name="Grisel S."/>
            <person name="Petersen M."/>
            <person name="Berrin J.G."/>
            <person name="Delaux P.M."/>
            <person name="Dal Grande F."/>
            <person name="Keller J."/>
        </authorList>
    </citation>
    <scope>NUCLEOTIDE SEQUENCE [LARGE SCALE GENOMIC DNA]</scope>
    <source>
        <strain evidence="1 2">SAG 2145</strain>
    </source>
</reference>
<dbReference type="Proteomes" id="UP001438707">
    <property type="component" value="Unassembled WGS sequence"/>
</dbReference>
<dbReference type="EMBL" id="JALJOS010000027">
    <property type="protein sequence ID" value="KAK9824900.1"/>
    <property type="molecule type" value="Genomic_DNA"/>
</dbReference>
<dbReference type="AlphaFoldDB" id="A0AAW1QUE9"/>
<keyword evidence="2" id="KW-1185">Reference proteome</keyword>
<evidence type="ECO:0000313" key="2">
    <source>
        <dbReference type="Proteomes" id="UP001438707"/>
    </source>
</evidence>
<proteinExistence type="predicted"/>